<keyword evidence="2" id="KW-0496">Mitochondrion</keyword>
<organism evidence="2 3">
    <name type="scientific">Plasmodiophora brassicae</name>
    <name type="common">Clubroot disease agent</name>
    <dbReference type="NCBI Taxonomy" id="37360"/>
    <lineage>
        <taxon>Eukaryota</taxon>
        <taxon>Sar</taxon>
        <taxon>Rhizaria</taxon>
        <taxon>Endomyxa</taxon>
        <taxon>Phytomyxea</taxon>
        <taxon>Plasmodiophorida</taxon>
        <taxon>Plasmodiophoridae</taxon>
        <taxon>Plasmodiophora</taxon>
    </lineage>
</organism>
<evidence type="ECO:0000256" key="1">
    <source>
        <dbReference type="SAM" id="MobiDB-lite"/>
    </source>
</evidence>
<reference evidence="2 3" key="1">
    <citation type="submission" date="2018-03" db="EMBL/GenBank/DDBJ databases">
        <authorList>
            <person name="Fogelqvist J."/>
        </authorList>
    </citation>
    <scope>NUCLEOTIDE SEQUENCE [LARGE SCALE GENOMIC DNA]</scope>
</reference>
<dbReference type="AlphaFoldDB" id="A0A3P3YJG4"/>
<accession>A0A3P3YJG4</accession>
<proteinExistence type="predicted"/>
<feature type="region of interest" description="Disordered" evidence="1">
    <location>
        <begin position="59"/>
        <end position="83"/>
    </location>
</feature>
<name>A0A3P3YJG4_PLABS</name>
<gene>
    <name evidence="2" type="ORF">PLBR_LOCUS7556</name>
</gene>
<dbReference type="Proteomes" id="UP000290189">
    <property type="component" value="Unassembled WGS sequence"/>
</dbReference>
<protein>
    <submittedName>
        <fullName evidence="2">Uncharacterized protein</fullName>
    </submittedName>
</protein>
<sequence>MTSLDEQDRGGLREPYQDVYSITLNYFGHDVGYVHDPMHAAFSRFHSSLLRSFDLEDKGTSSFSSQSEMEFGRRTTNEPEWNPVPGFETASDSSALVKELDALLAIVVWVSDNVDKPENPCRQSHWKVHNAMVWIGEFAVAFWFAITFRVSPVISPHYLDALSELEHVIPCCRAEMLNSSIGFLPSPFIRWFISRNWFGAGAPLNAMSGHLRSKGGSGT</sequence>
<geneLocation type="mitochondrion" evidence="2"/>
<evidence type="ECO:0000313" key="3">
    <source>
        <dbReference type="Proteomes" id="UP000290189"/>
    </source>
</evidence>
<evidence type="ECO:0000313" key="2">
    <source>
        <dbReference type="EMBL" id="SPR00341.1"/>
    </source>
</evidence>
<dbReference type="EMBL" id="OVEO01000014">
    <property type="protein sequence ID" value="SPR00341.1"/>
    <property type="molecule type" value="Genomic_DNA"/>
</dbReference>